<dbReference type="FunFam" id="3.30.160.60:FF:002349">
    <property type="entry name" value="Zinc finger and BTB domain-containing 40"/>
    <property type="match status" value="1"/>
</dbReference>
<sequence>MPKHFCKFCSYSSNKLSYIRRHEVTHTAISLKSFKCFSGVGSKWYVCELCPYSTSRYHNLNALYLNIKVFLSQNSPGFFTITNGHYKKFYCNHCSYSSPRIDNIKLHQVKHTGERPYACSICSKRFAYKSNLNQHRITVHLSKAMPSMKHI</sequence>
<dbReference type="InterPro" id="IPR050688">
    <property type="entry name" value="Zinc_finger/UBP_domain"/>
</dbReference>
<feature type="domain" description="C2H2-type" evidence="6">
    <location>
        <begin position="89"/>
        <end position="116"/>
    </location>
</feature>
<keyword evidence="4" id="KW-0862">Zinc</keyword>
<dbReference type="PROSITE" id="PS50157">
    <property type="entry name" value="ZINC_FINGER_C2H2_2"/>
    <property type="match status" value="2"/>
</dbReference>
<reference evidence="7" key="1">
    <citation type="submission" date="2020-08" db="EMBL/GenBank/DDBJ databases">
        <title>Multicomponent nature underlies the extraordinary mechanical properties of spider dragline silk.</title>
        <authorList>
            <person name="Kono N."/>
            <person name="Nakamura H."/>
            <person name="Mori M."/>
            <person name="Yoshida Y."/>
            <person name="Ohtoshi R."/>
            <person name="Malay A.D."/>
            <person name="Moran D.A.P."/>
            <person name="Tomita M."/>
            <person name="Numata K."/>
            <person name="Arakawa K."/>
        </authorList>
    </citation>
    <scope>NUCLEOTIDE SEQUENCE</scope>
</reference>
<keyword evidence="8" id="KW-1185">Reference proteome</keyword>
<evidence type="ECO:0000256" key="2">
    <source>
        <dbReference type="ARBA" id="ARBA00022737"/>
    </source>
</evidence>
<dbReference type="GO" id="GO:0045944">
    <property type="term" value="P:positive regulation of transcription by RNA polymerase II"/>
    <property type="evidence" value="ECO:0007669"/>
    <property type="project" value="TreeGrafter"/>
</dbReference>
<evidence type="ECO:0000259" key="6">
    <source>
        <dbReference type="PROSITE" id="PS50157"/>
    </source>
</evidence>
<keyword evidence="3 5" id="KW-0863">Zinc-finger</keyword>
<organism evidence="7 8">
    <name type="scientific">Nephila pilipes</name>
    <name type="common">Giant wood spider</name>
    <name type="synonym">Nephila maculata</name>
    <dbReference type="NCBI Taxonomy" id="299642"/>
    <lineage>
        <taxon>Eukaryota</taxon>
        <taxon>Metazoa</taxon>
        <taxon>Ecdysozoa</taxon>
        <taxon>Arthropoda</taxon>
        <taxon>Chelicerata</taxon>
        <taxon>Arachnida</taxon>
        <taxon>Araneae</taxon>
        <taxon>Araneomorphae</taxon>
        <taxon>Entelegynae</taxon>
        <taxon>Araneoidea</taxon>
        <taxon>Nephilidae</taxon>
        <taxon>Nephila</taxon>
    </lineage>
</organism>
<evidence type="ECO:0000256" key="1">
    <source>
        <dbReference type="ARBA" id="ARBA00022723"/>
    </source>
</evidence>
<dbReference type="PROSITE" id="PS00028">
    <property type="entry name" value="ZINC_FINGER_C2H2_1"/>
    <property type="match status" value="1"/>
</dbReference>
<dbReference type="EMBL" id="BMAW01053655">
    <property type="protein sequence ID" value="GFS92075.1"/>
    <property type="molecule type" value="Genomic_DNA"/>
</dbReference>
<feature type="domain" description="C2H2-type" evidence="6">
    <location>
        <begin position="117"/>
        <end position="145"/>
    </location>
</feature>
<evidence type="ECO:0000313" key="7">
    <source>
        <dbReference type="EMBL" id="GFS92075.1"/>
    </source>
</evidence>
<dbReference type="OrthoDB" id="6407039at2759"/>
<dbReference type="GO" id="GO:0008270">
    <property type="term" value="F:zinc ion binding"/>
    <property type="evidence" value="ECO:0007669"/>
    <property type="project" value="UniProtKB-KW"/>
</dbReference>
<evidence type="ECO:0000256" key="5">
    <source>
        <dbReference type="PROSITE-ProRule" id="PRU00042"/>
    </source>
</evidence>
<dbReference type="Pfam" id="PF00096">
    <property type="entry name" value="zf-C2H2"/>
    <property type="match status" value="1"/>
</dbReference>
<dbReference type="SMART" id="SM00355">
    <property type="entry name" value="ZnF_C2H2"/>
    <property type="match status" value="3"/>
</dbReference>
<comment type="caution">
    <text evidence="7">The sequence shown here is derived from an EMBL/GenBank/DDBJ whole genome shotgun (WGS) entry which is preliminary data.</text>
</comment>
<protein>
    <recommendedName>
        <fullName evidence="6">C2H2-type domain-containing protein</fullName>
    </recommendedName>
</protein>
<name>A0A8X6N3C1_NEPPI</name>
<dbReference type="PANTHER" id="PTHR24403">
    <property type="entry name" value="ZINC FINGER PROTEIN"/>
    <property type="match status" value="1"/>
</dbReference>
<proteinExistence type="predicted"/>
<dbReference type="PANTHER" id="PTHR24403:SF67">
    <property type="entry name" value="FI01116P-RELATED"/>
    <property type="match status" value="1"/>
</dbReference>
<keyword evidence="2" id="KW-0677">Repeat</keyword>
<dbReference type="SUPFAM" id="SSF57667">
    <property type="entry name" value="beta-beta-alpha zinc fingers"/>
    <property type="match status" value="1"/>
</dbReference>
<dbReference type="InterPro" id="IPR036236">
    <property type="entry name" value="Znf_C2H2_sf"/>
</dbReference>
<gene>
    <name evidence="7" type="ORF">NPIL_147531</name>
</gene>
<dbReference type="GO" id="GO:0005634">
    <property type="term" value="C:nucleus"/>
    <property type="evidence" value="ECO:0007669"/>
    <property type="project" value="TreeGrafter"/>
</dbReference>
<evidence type="ECO:0000256" key="4">
    <source>
        <dbReference type="ARBA" id="ARBA00022833"/>
    </source>
</evidence>
<evidence type="ECO:0000313" key="8">
    <source>
        <dbReference type="Proteomes" id="UP000887013"/>
    </source>
</evidence>
<accession>A0A8X6N3C1</accession>
<dbReference type="Gene3D" id="3.30.160.60">
    <property type="entry name" value="Classic Zinc Finger"/>
    <property type="match status" value="3"/>
</dbReference>
<keyword evidence="1" id="KW-0479">Metal-binding</keyword>
<dbReference type="InterPro" id="IPR013087">
    <property type="entry name" value="Znf_C2H2_type"/>
</dbReference>
<evidence type="ECO:0000256" key="3">
    <source>
        <dbReference type="ARBA" id="ARBA00022771"/>
    </source>
</evidence>
<dbReference type="Proteomes" id="UP000887013">
    <property type="component" value="Unassembled WGS sequence"/>
</dbReference>
<dbReference type="AlphaFoldDB" id="A0A8X6N3C1"/>